<evidence type="ECO:0000259" key="3">
    <source>
        <dbReference type="PROSITE" id="PS50111"/>
    </source>
</evidence>
<dbReference type="PANTHER" id="PTHR32089:SF112">
    <property type="entry name" value="LYSOZYME-LIKE PROTEIN-RELATED"/>
    <property type="match status" value="1"/>
</dbReference>
<dbReference type="Proteomes" id="UP001159179">
    <property type="component" value="Unassembled WGS sequence"/>
</dbReference>
<gene>
    <name evidence="4" type="ORF">P5X88_00415</name>
</gene>
<organism evidence="4 5">
    <name type="scientific">Heyndrickxia oleronia</name>
    <dbReference type="NCBI Taxonomy" id="38875"/>
    <lineage>
        <taxon>Bacteria</taxon>
        <taxon>Bacillati</taxon>
        <taxon>Bacillota</taxon>
        <taxon>Bacilli</taxon>
        <taxon>Bacillales</taxon>
        <taxon>Bacillaceae</taxon>
        <taxon>Heyndrickxia</taxon>
    </lineage>
</organism>
<dbReference type="PANTHER" id="PTHR32089">
    <property type="entry name" value="METHYL-ACCEPTING CHEMOTAXIS PROTEIN MCPB"/>
    <property type="match status" value="1"/>
</dbReference>
<evidence type="ECO:0000256" key="1">
    <source>
        <dbReference type="ARBA" id="ARBA00023224"/>
    </source>
</evidence>
<protein>
    <submittedName>
        <fullName evidence="4">Methyl-accepting chemotaxis protein</fullName>
    </submittedName>
</protein>
<evidence type="ECO:0000256" key="2">
    <source>
        <dbReference type="PROSITE-ProRule" id="PRU00284"/>
    </source>
</evidence>
<dbReference type="SUPFAM" id="SSF103190">
    <property type="entry name" value="Sensory domain-like"/>
    <property type="match status" value="1"/>
</dbReference>
<dbReference type="RefSeq" id="WP_251345197.1">
    <property type="nucleotide sequence ID" value="NZ_JAMAXL010000006.1"/>
</dbReference>
<proteinExistence type="predicted"/>
<evidence type="ECO:0000313" key="4">
    <source>
        <dbReference type="EMBL" id="MDH5159380.1"/>
    </source>
</evidence>
<dbReference type="GO" id="GO:0016020">
    <property type="term" value="C:membrane"/>
    <property type="evidence" value="ECO:0007669"/>
    <property type="project" value="InterPro"/>
</dbReference>
<dbReference type="Gene3D" id="1.10.287.950">
    <property type="entry name" value="Methyl-accepting chemotaxis protein"/>
    <property type="match status" value="1"/>
</dbReference>
<dbReference type="EMBL" id="JAROYP010000001">
    <property type="protein sequence ID" value="MDH5159380.1"/>
    <property type="molecule type" value="Genomic_DNA"/>
</dbReference>
<dbReference type="AlphaFoldDB" id="A0AAW6SML4"/>
<dbReference type="PROSITE" id="PS50111">
    <property type="entry name" value="CHEMOTAXIS_TRANSDUC_2"/>
    <property type="match status" value="1"/>
</dbReference>
<dbReference type="SUPFAM" id="SSF58104">
    <property type="entry name" value="Methyl-accepting chemotaxis protein (MCP) signaling domain"/>
    <property type="match status" value="1"/>
</dbReference>
<keyword evidence="1 2" id="KW-0807">Transducer</keyword>
<feature type="domain" description="Methyl-accepting transducer" evidence="3">
    <location>
        <begin position="116"/>
        <end position="287"/>
    </location>
</feature>
<dbReference type="Pfam" id="PF00015">
    <property type="entry name" value="MCPsignal"/>
    <property type="match status" value="1"/>
</dbReference>
<dbReference type="InterPro" id="IPR029151">
    <property type="entry name" value="Sensor-like_sf"/>
</dbReference>
<reference evidence="4" key="1">
    <citation type="submission" date="2023-03" db="EMBL/GenBank/DDBJ databases">
        <title>Bacterial isolates from washroom surfaces on a university campus.</title>
        <authorList>
            <person name="Holman D.B."/>
            <person name="Gzyl K.E."/>
            <person name="Taheri A.E."/>
        </authorList>
    </citation>
    <scope>NUCLEOTIDE SEQUENCE</scope>
    <source>
        <strain evidence="4">RD03</strain>
    </source>
</reference>
<dbReference type="InterPro" id="IPR004089">
    <property type="entry name" value="MCPsignal_dom"/>
</dbReference>
<dbReference type="GO" id="GO:0007165">
    <property type="term" value="P:signal transduction"/>
    <property type="evidence" value="ECO:0007669"/>
    <property type="project" value="UniProtKB-KW"/>
</dbReference>
<comment type="caution">
    <text evidence="4">The sequence shown here is derived from an EMBL/GenBank/DDBJ whole genome shotgun (WGS) entry which is preliminary data.</text>
</comment>
<sequence>MNGTIEYTVTEPTILDAFITVAPYLNKLVHDDITIGIYNTEKLILNIPGNTFSLNVKPGDPLAEGDIITDAIRENREKTAIVPKELFGFPLLAKAIPLHDKNGRVIGGVGLGTSLEKANKLYEVAESLSAIVEETAASIEEITGSITNLANQVTDISVHMKEVSTGADQIGQISSVVKGVSDQSNLLGLNAAIEAARAGESGRGFSVVADEIRKLATNSKENATQIDEISKNIQSLLKNLNTSFSGIHELTDSQSAAIQEISATIQEISKNAHHLAMMAQTSLESGK</sequence>
<name>A0AAW6SML4_9BACI</name>
<evidence type="ECO:0000313" key="5">
    <source>
        <dbReference type="Proteomes" id="UP001159179"/>
    </source>
</evidence>
<accession>A0AAW6SML4</accession>
<dbReference type="SMART" id="SM00283">
    <property type="entry name" value="MA"/>
    <property type="match status" value="1"/>
</dbReference>